<dbReference type="EMBL" id="JARJCM010000112">
    <property type="protein sequence ID" value="KAJ7028478.1"/>
    <property type="molecule type" value="Genomic_DNA"/>
</dbReference>
<evidence type="ECO:0000313" key="2">
    <source>
        <dbReference type="Proteomes" id="UP001218188"/>
    </source>
</evidence>
<dbReference type="Pfam" id="PF05742">
    <property type="entry name" value="TANGO2"/>
    <property type="match status" value="1"/>
</dbReference>
<organism evidence="1 2">
    <name type="scientific">Mycena alexandri</name>
    <dbReference type="NCBI Taxonomy" id="1745969"/>
    <lineage>
        <taxon>Eukaryota</taxon>
        <taxon>Fungi</taxon>
        <taxon>Dikarya</taxon>
        <taxon>Basidiomycota</taxon>
        <taxon>Agaricomycotina</taxon>
        <taxon>Agaricomycetes</taxon>
        <taxon>Agaricomycetidae</taxon>
        <taxon>Agaricales</taxon>
        <taxon>Marasmiineae</taxon>
        <taxon>Mycenaceae</taxon>
        <taxon>Mycena</taxon>
    </lineage>
</organism>
<protein>
    <submittedName>
        <fullName evidence="1">DUF833-domain-containing protein</fullName>
    </submittedName>
</protein>
<dbReference type="GO" id="GO:0009306">
    <property type="term" value="P:protein secretion"/>
    <property type="evidence" value="ECO:0007669"/>
    <property type="project" value="TreeGrafter"/>
</dbReference>
<dbReference type="InterPro" id="IPR008551">
    <property type="entry name" value="TANGO2"/>
</dbReference>
<dbReference type="PANTHER" id="PTHR17985">
    <property type="entry name" value="SER/THR-RICH PROTEIN T10 IN DGCR REGION"/>
    <property type="match status" value="1"/>
</dbReference>
<dbReference type="Proteomes" id="UP001218188">
    <property type="component" value="Unassembled WGS sequence"/>
</dbReference>
<keyword evidence="2" id="KW-1185">Reference proteome</keyword>
<name>A0AAD6WV63_9AGAR</name>
<evidence type="ECO:0000313" key="1">
    <source>
        <dbReference type="EMBL" id="KAJ7028478.1"/>
    </source>
</evidence>
<dbReference type="PANTHER" id="PTHR17985:SF8">
    <property type="entry name" value="TRANSPORT AND GOLGI ORGANIZATION PROTEIN 2 HOMOLOG"/>
    <property type="match status" value="1"/>
</dbReference>
<gene>
    <name evidence="1" type="ORF">C8F04DRAFT_963967</name>
</gene>
<dbReference type="AlphaFoldDB" id="A0AAD6WV63"/>
<comment type="caution">
    <text evidence="1">The sequence shown here is derived from an EMBL/GenBank/DDBJ whole genome shotgun (WGS) entry which is preliminary data.</text>
</comment>
<proteinExistence type="predicted"/>
<sequence>MCCAFWTLDHPNYALILCTNRDEYLERPTLPAAFHSWGPHEGEAEETEPRVLSGRDTQAGGTWFGLTPTSGRIALLTNITETPQTFSSSRGALPSTFLSAAAPRTPLQDMYALDVQYAGFNMLLLEGVWDDNKQLSFADASILSNDGAGKRLAFRSLRPDERALGGLSNGIHVGGVEGEAWPKVVDGRALFAEVSQSSNEEADDEELASHLFALLRTTAPNPPRAREELRQTICVQPIEIQTVNGDGIVSASKYYATRTATVLLVRRTGEAFFVERDVWSLKAGAPRGVHMYVDGKVGCDRTRNGSARAGAGERVFRVRVGEGLPAMAAT</sequence>
<dbReference type="GO" id="GO:0005794">
    <property type="term" value="C:Golgi apparatus"/>
    <property type="evidence" value="ECO:0007669"/>
    <property type="project" value="TreeGrafter"/>
</dbReference>
<reference evidence="1" key="1">
    <citation type="submission" date="2023-03" db="EMBL/GenBank/DDBJ databases">
        <title>Massive genome expansion in bonnet fungi (Mycena s.s.) driven by repeated elements and novel gene families across ecological guilds.</title>
        <authorList>
            <consortium name="Lawrence Berkeley National Laboratory"/>
            <person name="Harder C.B."/>
            <person name="Miyauchi S."/>
            <person name="Viragh M."/>
            <person name="Kuo A."/>
            <person name="Thoen E."/>
            <person name="Andreopoulos B."/>
            <person name="Lu D."/>
            <person name="Skrede I."/>
            <person name="Drula E."/>
            <person name="Henrissat B."/>
            <person name="Morin E."/>
            <person name="Kohler A."/>
            <person name="Barry K."/>
            <person name="LaButti K."/>
            <person name="Morin E."/>
            <person name="Salamov A."/>
            <person name="Lipzen A."/>
            <person name="Mereny Z."/>
            <person name="Hegedus B."/>
            <person name="Baldrian P."/>
            <person name="Stursova M."/>
            <person name="Weitz H."/>
            <person name="Taylor A."/>
            <person name="Grigoriev I.V."/>
            <person name="Nagy L.G."/>
            <person name="Martin F."/>
            <person name="Kauserud H."/>
        </authorList>
    </citation>
    <scope>NUCLEOTIDE SEQUENCE</scope>
    <source>
        <strain evidence="1">CBHHK200</strain>
    </source>
</reference>
<dbReference type="GO" id="GO:0007030">
    <property type="term" value="P:Golgi organization"/>
    <property type="evidence" value="ECO:0007669"/>
    <property type="project" value="TreeGrafter"/>
</dbReference>
<accession>A0AAD6WV63</accession>